<dbReference type="GO" id="GO:0020037">
    <property type="term" value="F:heme binding"/>
    <property type="evidence" value="ECO:0007669"/>
    <property type="project" value="InterPro"/>
</dbReference>
<keyword evidence="3 4" id="KW-0479">Metal-binding</keyword>
<dbReference type="SUPFAM" id="SSF48264">
    <property type="entry name" value="Cytochrome P450"/>
    <property type="match status" value="1"/>
</dbReference>
<dbReference type="RefSeq" id="WP_120543204.1">
    <property type="nucleotide sequence ID" value="NZ_RAVZ01000194.1"/>
</dbReference>
<name>A0A3A8IYT3_9BACT</name>
<dbReference type="Proteomes" id="UP000268094">
    <property type="component" value="Unassembled WGS sequence"/>
</dbReference>
<sequence>MPNLLSRGLFNLFFGSRRKPFASLPGPQPGVLGTAGDFLGPQPWDVCARYGREYGGVTLIWMGPSPGVVLNDPAVIAEVLESPRRMEFEKGNISEQVRPTVTDDTVFIAKLSGDWAQKRKLEPMEQPWSPKWLAAQVEPMHRSVVESVEALLKEPSIDYTTAMRKLTFDAFAVAAVGEKLPTSVFDDFMLMAKGADARIQAKMPLKFVSPPKGFEEAKARFYGQFADRVRAARKNPNPQAVDVMSWTLRETPGIDDQVLAHLLGGVFYGGAFSSSVTLVGAFHQLQKYPQAEARLAEEAASLGDGPLTFEKLGRAPWAEACAFESLRLLPAVRVFTRTPSKDAQLAGVTLPAGAMIMISNQHLHRDPAHWTEPDTYNPARWLDGGATRDPLGSGHFFPFGRGPRACVGGDFAMVFLRTALATIAARAKAQVDSTEPFEEGFFFGVVLPKGVTGKLVPRSAQAARATPTVGAISA</sequence>
<evidence type="ECO:0000256" key="1">
    <source>
        <dbReference type="ARBA" id="ARBA00001971"/>
    </source>
</evidence>
<evidence type="ECO:0000313" key="5">
    <source>
        <dbReference type="EMBL" id="RKG82463.1"/>
    </source>
</evidence>
<comment type="caution">
    <text evidence="5">The sequence shown here is derived from an EMBL/GenBank/DDBJ whole genome shotgun (WGS) entry which is preliminary data.</text>
</comment>
<dbReference type="Gene3D" id="1.10.630.10">
    <property type="entry name" value="Cytochrome P450"/>
    <property type="match status" value="1"/>
</dbReference>
<dbReference type="InterPro" id="IPR017972">
    <property type="entry name" value="Cyt_P450_CS"/>
</dbReference>
<comment type="cofactor">
    <cofactor evidence="1 3">
        <name>heme</name>
        <dbReference type="ChEBI" id="CHEBI:30413"/>
    </cofactor>
</comment>
<reference evidence="6" key="1">
    <citation type="submission" date="2018-09" db="EMBL/GenBank/DDBJ databases">
        <authorList>
            <person name="Livingstone P.G."/>
            <person name="Whitworth D.E."/>
        </authorList>
    </citation>
    <scope>NUCLEOTIDE SEQUENCE [LARGE SCALE GENOMIC DNA]</scope>
    <source>
        <strain evidence="6">CA054A</strain>
    </source>
</reference>
<dbReference type="GO" id="GO:0004497">
    <property type="term" value="F:monooxygenase activity"/>
    <property type="evidence" value="ECO:0007669"/>
    <property type="project" value="UniProtKB-KW"/>
</dbReference>
<proteinExistence type="inferred from homology"/>
<dbReference type="PANTHER" id="PTHR24305:SF166">
    <property type="entry name" value="CYTOCHROME P450 12A4, MITOCHONDRIAL-RELATED"/>
    <property type="match status" value="1"/>
</dbReference>
<gene>
    <name evidence="5" type="ORF">D7V88_25245</name>
</gene>
<keyword evidence="4" id="KW-0560">Oxidoreductase</keyword>
<dbReference type="InterPro" id="IPR050121">
    <property type="entry name" value="Cytochrome_P450_monoxygenase"/>
</dbReference>
<keyword evidence="6" id="KW-1185">Reference proteome</keyword>
<dbReference type="GO" id="GO:0016705">
    <property type="term" value="F:oxidoreductase activity, acting on paired donors, with incorporation or reduction of molecular oxygen"/>
    <property type="evidence" value="ECO:0007669"/>
    <property type="project" value="InterPro"/>
</dbReference>
<dbReference type="Pfam" id="PF00067">
    <property type="entry name" value="p450"/>
    <property type="match status" value="1"/>
</dbReference>
<dbReference type="EMBL" id="RAVZ01000194">
    <property type="protein sequence ID" value="RKG82463.1"/>
    <property type="molecule type" value="Genomic_DNA"/>
</dbReference>
<evidence type="ECO:0000313" key="6">
    <source>
        <dbReference type="Proteomes" id="UP000268094"/>
    </source>
</evidence>
<keyword evidence="3 4" id="KW-0408">Iron</keyword>
<keyword evidence="4" id="KW-0503">Monooxygenase</keyword>
<dbReference type="PRINTS" id="PR00463">
    <property type="entry name" value="EP450I"/>
</dbReference>
<evidence type="ECO:0000256" key="4">
    <source>
        <dbReference type="RuleBase" id="RU000461"/>
    </source>
</evidence>
<dbReference type="OrthoDB" id="9764248at2"/>
<dbReference type="PROSITE" id="PS00086">
    <property type="entry name" value="CYTOCHROME_P450"/>
    <property type="match status" value="1"/>
</dbReference>
<evidence type="ECO:0000256" key="2">
    <source>
        <dbReference type="ARBA" id="ARBA00010617"/>
    </source>
</evidence>
<feature type="binding site" description="axial binding residue" evidence="3">
    <location>
        <position position="406"/>
    </location>
    <ligand>
        <name>heme</name>
        <dbReference type="ChEBI" id="CHEBI:30413"/>
    </ligand>
    <ligandPart>
        <name>Fe</name>
        <dbReference type="ChEBI" id="CHEBI:18248"/>
    </ligandPart>
</feature>
<dbReference type="InterPro" id="IPR036396">
    <property type="entry name" value="Cyt_P450_sf"/>
</dbReference>
<dbReference type="AlphaFoldDB" id="A0A3A8IYT3"/>
<evidence type="ECO:0000256" key="3">
    <source>
        <dbReference type="PIRSR" id="PIRSR602401-1"/>
    </source>
</evidence>
<dbReference type="CDD" id="cd00302">
    <property type="entry name" value="cytochrome_P450"/>
    <property type="match status" value="1"/>
</dbReference>
<dbReference type="GO" id="GO:0005506">
    <property type="term" value="F:iron ion binding"/>
    <property type="evidence" value="ECO:0007669"/>
    <property type="project" value="InterPro"/>
</dbReference>
<dbReference type="InterPro" id="IPR001128">
    <property type="entry name" value="Cyt_P450"/>
</dbReference>
<dbReference type="InterPro" id="IPR002401">
    <property type="entry name" value="Cyt_P450_E_grp-I"/>
</dbReference>
<protein>
    <submittedName>
        <fullName evidence="5">Cytochrome P450</fullName>
    </submittedName>
</protein>
<dbReference type="PRINTS" id="PR00385">
    <property type="entry name" value="P450"/>
</dbReference>
<organism evidence="5 6">
    <name type="scientific">Corallococcus terminator</name>
    <dbReference type="NCBI Taxonomy" id="2316733"/>
    <lineage>
        <taxon>Bacteria</taxon>
        <taxon>Pseudomonadati</taxon>
        <taxon>Myxococcota</taxon>
        <taxon>Myxococcia</taxon>
        <taxon>Myxococcales</taxon>
        <taxon>Cystobacterineae</taxon>
        <taxon>Myxococcaceae</taxon>
        <taxon>Corallococcus</taxon>
    </lineage>
</organism>
<comment type="similarity">
    <text evidence="2 4">Belongs to the cytochrome P450 family.</text>
</comment>
<dbReference type="PANTHER" id="PTHR24305">
    <property type="entry name" value="CYTOCHROME P450"/>
    <property type="match status" value="1"/>
</dbReference>
<keyword evidence="3 4" id="KW-0349">Heme</keyword>
<accession>A0A3A8IYT3</accession>